<keyword evidence="5" id="KW-0677">Repeat</keyword>
<protein>
    <recommendedName>
        <fullName evidence="14">Protein transport protein SEC13</fullName>
    </recommendedName>
</protein>
<accession>A0ABQ8ULM1</accession>
<reference evidence="12" key="1">
    <citation type="journal article" date="2022" name="bioRxiv">
        <title>Genomics of Preaxostyla Flagellates Illuminates Evolutionary Transitions and the Path Towards Mitochondrial Loss.</title>
        <authorList>
            <person name="Novak L.V.F."/>
            <person name="Treitli S.C."/>
            <person name="Pyrih J."/>
            <person name="Halakuc P."/>
            <person name="Pipaliya S.V."/>
            <person name="Vacek V."/>
            <person name="Brzon O."/>
            <person name="Soukal P."/>
            <person name="Eme L."/>
            <person name="Dacks J.B."/>
            <person name="Karnkowska A."/>
            <person name="Elias M."/>
            <person name="Hampl V."/>
        </authorList>
    </citation>
    <scope>NUCLEOTIDE SEQUENCE</scope>
    <source>
        <strain evidence="12">RCP-MX</strain>
    </source>
</reference>
<comment type="similarity">
    <text evidence="2">Belongs to the WD repeat SEC13 family.</text>
</comment>
<dbReference type="PANTHER" id="PTHR11024">
    <property type="entry name" value="NUCLEAR PORE COMPLEX PROTEIN SEC13 / SEH1 FAMILY MEMBER"/>
    <property type="match status" value="1"/>
</dbReference>
<evidence type="ECO:0000256" key="1">
    <source>
        <dbReference type="ARBA" id="ARBA00004567"/>
    </source>
</evidence>
<keyword evidence="3" id="KW-0813">Transport</keyword>
<evidence type="ECO:0000256" key="8">
    <source>
        <dbReference type="ARBA" id="ARBA00023010"/>
    </source>
</evidence>
<dbReference type="Gene3D" id="2.130.10.10">
    <property type="entry name" value="YVTN repeat-like/Quinoprotein amine dehydrogenase"/>
    <property type="match status" value="1"/>
</dbReference>
<evidence type="ECO:0000256" key="9">
    <source>
        <dbReference type="ARBA" id="ARBA00023132"/>
    </source>
</evidence>
<evidence type="ECO:0000313" key="13">
    <source>
        <dbReference type="Proteomes" id="UP001141327"/>
    </source>
</evidence>
<dbReference type="SUPFAM" id="SSF50978">
    <property type="entry name" value="WD40 repeat-like"/>
    <property type="match status" value="1"/>
</dbReference>
<keyword evidence="4 11" id="KW-0853">WD repeat</keyword>
<evidence type="ECO:0000313" key="12">
    <source>
        <dbReference type="EMBL" id="KAJ4460094.1"/>
    </source>
</evidence>
<comment type="caution">
    <text evidence="12">The sequence shown here is derived from an EMBL/GenBank/DDBJ whole genome shotgun (WGS) entry which is preliminary data.</text>
</comment>
<evidence type="ECO:0000256" key="2">
    <source>
        <dbReference type="ARBA" id="ARBA00010102"/>
    </source>
</evidence>
<dbReference type="InterPro" id="IPR036322">
    <property type="entry name" value="WD40_repeat_dom_sf"/>
</dbReference>
<keyword evidence="10" id="KW-0539">Nucleus</keyword>
<keyword evidence="9" id="KW-0906">Nuclear pore complex</keyword>
<organism evidence="12 13">
    <name type="scientific">Paratrimastix pyriformis</name>
    <dbReference type="NCBI Taxonomy" id="342808"/>
    <lineage>
        <taxon>Eukaryota</taxon>
        <taxon>Metamonada</taxon>
        <taxon>Preaxostyla</taxon>
        <taxon>Paratrimastigidae</taxon>
        <taxon>Paratrimastix</taxon>
    </lineage>
</organism>
<dbReference type="PROSITE" id="PS50294">
    <property type="entry name" value="WD_REPEATS_REGION"/>
    <property type="match status" value="1"/>
</dbReference>
<evidence type="ECO:0000256" key="11">
    <source>
        <dbReference type="PROSITE-ProRule" id="PRU00221"/>
    </source>
</evidence>
<dbReference type="PANTHER" id="PTHR11024:SF2">
    <property type="entry name" value="PROTEIN SEC13 HOMOLOG"/>
    <property type="match status" value="1"/>
</dbReference>
<dbReference type="SMART" id="SM00320">
    <property type="entry name" value="WD40"/>
    <property type="match status" value="6"/>
</dbReference>
<keyword evidence="7" id="KW-0653">Protein transport</keyword>
<feature type="repeat" description="WD" evidence="11">
    <location>
        <begin position="270"/>
        <end position="305"/>
    </location>
</feature>
<comment type="subcellular location">
    <subcellularLocation>
        <location evidence="1">Nucleus</location>
        <location evidence="1">Nuclear pore complex</location>
    </subcellularLocation>
</comment>
<evidence type="ECO:0000256" key="10">
    <source>
        <dbReference type="ARBA" id="ARBA00023242"/>
    </source>
</evidence>
<keyword evidence="8" id="KW-0811">Translocation</keyword>
<sequence length="368" mass="40772">MDRSILWEGDLRTLKQLIFPLSVAMRNRFTWVSRRPVVRDKIFCLRVVFTGAHPTLRECLAQIMQAPPPAGAVSEIETYHDVAIDYFSKFLATCCSDGRILLQQIMENNEPRRIAVLKGHDGPVWQASWAHAQFGPMFASGSYDGKVIIWKQDSTPGDFRPSYTHNFHSSVNSVQFAPVENGCLLACGTSDGYVTILAKGEGNNWNVDSRFKAHQGGCNAVSWAPAVAPGSLLTPSAPAVPSRRIATGGADDVACIWRYTGHQWECENRLAEHQGWVNDVAFGPSIGMPGSTLATASQDKTVIIWTWADQSRSYNKCVLRFEEPVWKVSWSETGTVLAISSGDAQVSLYKENLDGQWSCLKELKQESE</sequence>
<dbReference type="PROSITE" id="PS50082">
    <property type="entry name" value="WD_REPEATS_2"/>
    <property type="match status" value="2"/>
</dbReference>
<feature type="repeat" description="WD" evidence="11">
    <location>
        <begin position="117"/>
        <end position="151"/>
    </location>
</feature>
<keyword evidence="6" id="KW-0509">mRNA transport</keyword>
<evidence type="ECO:0000256" key="5">
    <source>
        <dbReference type="ARBA" id="ARBA00022737"/>
    </source>
</evidence>
<dbReference type="EMBL" id="JAPMOS010000015">
    <property type="protein sequence ID" value="KAJ4460094.1"/>
    <property type="molecule type" value="Genomic_DNA"/>
</dbReference>
<dbReference type="InterPro" id="IPR015943">
    <property type="entry name" value="WD40/YVTN_repeat-like_dom_sf"/>
</dbReference>
<evidence type="ECO:0000256" key="3">
    <source>
        <dbReference type="ARBA" id="ARBA00022448"/>
    </source>
</evidence>
<evidence type="ECO:0000256" key="7">
    <source>
        <dbReference type="ARBA" id="ARBA00022927"/>
    </source>
</evidence>
<evidence type="ECO:0000256" key="4">
    <source>
        <dbReference type="ARBA" id="ARBA00022574"/>
    </source>
</evidence>
<name>A0ABQ8ULM1_9EUKA</name>
<dbReference type="InterPro" id="IPR001680">
    <property type="entry name" value="WD40_rpt"/>
</dbReference>
<dbReference type="Pfam" id="PF00400">
    <property type="entry name" value="WD40"/>
    <property type="match status" value="3"/>
</dbReference>
<dbReference type="Proteomes" id="UP001141327">
    <property type="component" value="Unassembled WGS sequence"/>
</dbReference>
<proteinExistence type="inferred from homology"/>
<evidence type="ECO:0000256" key="6">
    <source>
        <dbReference type="ARBA" id="ARBA00022816"/>
    </source>
</evidence>
<gene>
    <name evidence="12" type="ORF">PAPYR_3823</name>
</gene>
<dbReference type="InterPro" id="IPR037363">
    <property type="entry name" value="Sec13/Seh1_fam"/>
</dbReference>
<keyword evidence="13" id="KW-1185">Reference proteome</keyword>
<evidence type="ECO:0008006" key="14">
    <source>
        <dbReference type="Google" id="ProtNLM"/>
    </source>
</evidence>